<sequence>METTLRYKRINLQPAASDFINDCSAKTGRVSFLKRTFLWWAVKLRIFYFACCVLKKPSLILRTFNDMLRLRNNVWGGDLKKMYKVDGKYYFNLYTPGWPSKAYDDLIKTELRRHASPLTTKETLSFIHLAITRKCPLRCEHCFEWDNLNQKESFTKEDLFRVIDLYKNEGVLQIHFSGGEPMVRLKDLVELVRYASPHVACWVLTSGFNFTPHNARLLREAGCKGVVVSLDHYLPYLHNAFRGKENAFNNALTAVAAAKNVGLVTALSVCATKTFLHENCLLPYMDFAKSLGVQFVQVLEPRNIGHYADKDVLLDEAHIALLEETFTLVNHAAKYRHHPTMLYHGYHQRRVGCFSGSRSVYIDSAGDVHACPFCHTKSYNILSIVRANEKALPQKENSCPRFGKIA</sequence>
<dbReference type="InterPro" id="IPR050377">
    <property type="entry name" value="Radical_SAM_PqqE_MftC-like"/>
</dbReference>
<feature type="domain" description="Radical SAM core" evidence="6">
    <location>
        <begin position="119"/>
        <end position="339"/>
    </location>
</feature>
<dbReference type="InterPro" id="IPR013785">
    <property type="entry name" value="Aldolase_TIM"/>
</dbReference>
<name>A0A5B8UL04_9BACT</name>
<dbReference type="Gene3D" id="3.20.20.70">
    <property type="entry name" value="Aldolase class I"/>
    <property type="match status" value="1"/>
</dbReference>
<dbReference type="GO" id="GO:0003824">
    <property type="term" value="F:catalytic activity"/>
    <property type="evidence" value="ECO:0007669"/>
    <property type="project" value="InterPro"/>
</dbReference>
<dbReference type="GO" id="GO:0046872">
    <property type="term" value="F:metal ion binding"/>
    <property type="evidence" value="ECO:0007669"/>
    <property type="project" value="UniProtKB-KW"/>
</dbReference>
<evidence type="ECO:0000256" key="3">
    <source>
        <dbReference type="ARBA" id="ARBA00022723"/>
    </source>
</evidence>
<dbReference type="OrthoDB" id="9763993at2"/>
<evidence type="ECO:0000256" key="2">
    <source>
        <dbReference type="ARBA" id="ARBA00022691"/>
    </source>
</evidence>
<keyword evidence="8" id="KW-1185">Reference proteome</keyword>
<dbReference type="KEGG" id="fgg:FSB75_16045"/>
<proteinExistence type="predicted"/>
<dbReference type="GO" id="GO:0051536">
    <property type="term" value="F:iron-sulfur cluster binding"/>
    <property type="evidence" value="ECO:0007669"/>
    <property type="project" value="UniProtKB-KW"/>
</dbReference>
<evidence type="ECO:0000256" key="4">
    <source>
        <dbReference type="ARBA" id="ARBA00023004"/>
    </source>
</evidence>
<protein>
    <submittedName>
        <fullName evidence="7">Radical SAM protein</fullName>
    </submittedName>
</protein>
<keyword evidence="2" id="KW-0949">S-adenosyl-L-methionine</keyword>
<dbReference type="Proteomes" id="UP000321204">
    <property type="component" value="Chromosome"/>
</dbReference>
<dbReference type="AlphaFoldDB" id="A0A5B8UL04"/>
<dbReference type="CDD" id="cd01335">
    <property type="entry name" value="Radical_SAM"/>
    <property type="match status" value="1"/>
</dbReference>
<gene>
    <name evidence="7" type="ORF">FSB75_16045</name>
</gene>
<dbReference type="SFLD" id="SFLDS00029">
    <property type="entry name" value="Radical_SAM"/>
    <property type="match status" value="1"/>
</dbReference>
<dbReference type="InterPro" id="IPR007197">
    <property type="entry name" value="rSAM"/>
</dbReference>
<dbReference type="SMART" id="SM00729">
    <property type="entry name" value="Elp3"/>
    <property type="match status" value="1"/>
</dbReference>
<dbReference type="SFLD" id="SFLDG01067">
    <property type="entry name" value="SPASM/twitch_domain_containing"/>
    <property type="match status" value="1"/>
</dbReference>
<dbReference type="InterPro" id="IPR006638">
    <property type="entry name" value="Elp3/MiaA/NifB-like_rSAM"/>
</dbReference>
<dbReference type="Pfam" id="PF04055">
    <property type="entry name" value="Radical_SAM"/>
    <property type="match status" value="1"/>
</dbReference>
<dbReference type="EMBL" id="CP042433">
    <property type="protein sequence ID" value="QEC57347.1"/>
    <property type="molecule type" value="Genomic_DNA"/>
</dbReference>
<dbReference type="PANTHER" id="PTHR11228:SF7">
    <property type="entry name" value="PQQA PEPTIDE CYCLASE"/>
    <property type="match status" value="1"/>
</dbReference>
<comment type="cofactor">
    <cofactor evidence="1">
        <name>[4Fe-4S] cluster</name>
        <dbReference type="ChEBI" id="CHEBI:49883"/>
    </cofactor>
</comment>
<accession>A0A5B8UL04</accession>
<dbReference type="PANTHER" id="PTHR11228">
    <property type="entry name" value="RADICAL SAM DOMAIN PROTEIN"/>
    <property type="match status" value="1"/>
</dbReference>
<evidence type="ECO:0000313" key="7">
    <source>
        <dbReference type="EMBL" id="QEC57347.1"/>
    </source>
</evidence>
<evidence type="ECO:0000259" key="6">
    <source>
        <dbReference type="PROSITE" id="PS51918"/>
    </source>
</evidence>
<dbReference type="InterPro" id="IPR058240">
    <property type="entry name" value="rSAM_sf"/>
</dbReference>
<evidence type="ECO:0000313" key="8">
    <source>
        <dbReference type="Proteomes" id="UP000321204"/>
    </source>
</evidence>
<dbReference type="RefSeq" id="WP_146789563.1">
    <property type="nucleotide sequence ID" value="NZ_BAABIO010000003.1"/>
</dbReference>
<dbReference type="GO" id="GO:0006783">
    <property type="term" value="P:heme biosynthetic process"/>
    <property type="evidence" value="ECO:0007669"/>
    <property type="project" value="TreeGrafter"/>
</dbReference>
<dbReference type="PROSITE" id="PS51918">
    <property type="entry name" value="RADICAL_SAM"/>
    <property type="match status" value="1"/>
</dbReference>
<dbReference type="SFLD" id="SFLDG01386">
    <property type="entry name" value="main_SPASM_domain-containing"/>
    <property type="match status" value="1"/>
</dbReference>
<evidence type="ECO:0000256" key="5">
    <source>
        <dbReference type="ARBA" id="ARBA00023014"/>
    </source>
</evidence>
<reference evidence="7 8" key="1">
    <citation type="journal article" date="2015" name="Int. J. Syst. Evol. Microbiol.">
        <title>Flavisolibacter ginsenosidimutans sp. nov., with ginsenoside-converting activity isolated from soil used for cultivating ginseng.</title>
        <authorList>
            <person name="Zhao Y."/>
            <person name="Liu Q."/>
            <person name="Kang M.S."/>
            <person name="Jin F."/>
            <person name="Yu H."/>
            <person name="Im W.T."/>
        </authorList>
    </citation>
    <scope>NUCLEOTIDE SEQUENCE [LARGE SCALE GENOMIC DNA]</scope>
    <source>
        <strain evidence="7 8">Gsoil 636</strain>
    </source>
</reference>
<keyword evidence="4" id="KW-0408">Iron</keyword>
<dbReference type="SUPFAM" id="SSF102114">
    <property type="entry name" value="Radical SAM enzymes"/>
    <property type="match status" value="1"/>
</dbReference>
<organism evidence="7 8">
    <name type="scientific">Flavisolibacter ginsenosidimutans</name>
    <dbReference type="NCBI Taxonomy" id="661481"/>
    <lineage>
        <taxon>Bacteria</taxon>
        <taxon>Pseudomonadati</taxon>
        <taxon>Bacteroidota</taxon>
        <taxon>Chitinophagia</taxon>
        <taxon>Chitinophagales</taxon>
        <taxon>Chitinophagaceae</taxon>
        <taxon>Flavisolibacter</taxon>
    </lineage>
</organism>
<keyword evidence="5" id="KW-0411">Iron-sulfur</keyword>
<keyword evidence="3" id="KW-0479">Metal-binding</keyword>
<evidence type="ECO:0000256" key="1">
    <source>
        <dbReference type="ARBA" id="ARBA00001966"/>
    </source>
</evidence>